<keyword evidence="9 11" id="KW-0472">Membrane</keyword>
<keyword evidence="4 11" id="KW-0808">Transferase</keyword>
<evidence type="ECO:0000256" key="11">
    <source>
        <dbReference type="HAMAP-Rule" id="MF_00766"/>
    </source>
</evidence>
<evidence type="ECO:0000256" key="1">
    <source>
        <dbReference type="ARBA" id="ARBA00022475"/>
    </source>
</evidence>
<evidence type="ECO:0000259" key="12">
    <source>
        <dbReference type="Pfam" id="PF00912"/>
    </source>
</evidence>
<evidence type="ECO:0000256" key="4">
    <source>
        <dbReference type="ARBA" id="ARBA00022679"/>
    </source>
</evidence>
<evidence type="ECO:0000256" key="7">
    <source>
        <dbReference type="ARBA" id="ARBA00022984"/>
    </source>
</evidence>
<dbReference type="InterPro" id="IPR011812">
    <property type="entry name" value="Pep_trsgly"/>
</dbReference>
<evidence type="ECO:0000313" key="14">
    <source>
        <dbReference type="Proteomes" id="UP001497493"/>
    </source>
</evidence>
<evidence type="ECO:0000313" key="13">
    <source>
        <dbReference type="EMBL" id="CAL1241729.1"/>
    </source>
</evidence>
<comment type="catalytic activity">
    <reaction evidence="11">
        <text>[GlcNAc-(1-&gt;4)-Mur2Ac(oyl-L-Ala-gamma-D-Glu-L-Lys-D-Ala-D-Ala)](n)-di-trans,octa-cis-undecaprenyl diphosphate + beta-D-GlcNAc-(1-&gt;4)-Mur2Ac(oyl-L-Ala-gamma-D-Glu-L-Lys-D-Ala-D-Ala)-di-trans,octa-cis-undecaprenyl diphosphate = [GlcNAc-(1-&gt;4)-Mur2Ac(oyl-L-Ala-gamma-D-Glu-L-Lys-D-Ala-D-Ala)](n+1)-di-trans,octa-cis-undecaprenyl diphosphate + di-trans,octa-cis-undecaprenyl diphosphate + H(+)</text>
        <dbReference type="Rhea" id="RHEA:23708"/>
        <dbReference type="Rhea" id="RHEA-COMP:9602"/>
        <dbReference type="Rhea" id="RHEA-COMP:9603"/>
        <dbReference type="ChEBI" id="CHEBI:15378"/>
        <dbReference type="ChEBI" id="CHEBI:58405"/>
        <dbReference type="ChEBI" id="CHEBI:60033"/>
        <dbReference type="ChEBI" id="CHEBI:78435"/>
        <dbReference type="EC" id="2.4.99.28"/>
    </reaction>
</comment>
<keyword evidence="6 11" id="KW-0133">Cell shape</keyword>
<comment type="function">
    <text evidence="11">Peptidoglycan polymerase that catalyzes glycan chain elongation from lipid-linked precursors.</text>
</comment>
<dbReference type="PANTHER" id="PTHR30400:SF0">
    <property type="entry name" value="BIOSYNTHETIC PEPTIDOGLYCAN TRANSGLYCOSYLASE"/>
    <property type="match status" value="1"/>
</dbReference>
<keyword evidence="2 11" id="KW-0997">Cell inner membrane</keyword>
<evidence type="ECO:0000256" key="8">
    <source>
        <dbReference type="ARBA" id="ARBA00022989"/>
    </source>
</evidence>
<keyword evidence="1 11" id="KW-1003">Cell membrane</keyword>
<comment type="similarity">
    <text evidence="11">Belongs to the glycosyltransferase 51 family.</text>
</comment>
<comment type="subcellular location">
    <subcellularLocation>
        <location evidence="11">Cell inner membrane</location>
        <topology evidence="11">Single-pass membrane protein</topology>
    </subcellularLocation>
</comment>
<evidence type="ECO:0000256" key="6">
    <source>
        <dbReference type="ARBA" id="ARBA00022960"/>
    </source>
</evidence>
<keyword evidence="7 11" id="KW-0573">Peptidoglycan synthesis</keyword>
<name>A0ABP1CBX4_9GAMM</name>
<sequence length="226" mass="25800">MGALRRIVLALLAATLLPVLVLRWIPPPTSAFMLAARVSAFLEDDRQFRLRYQWVPWEEISPAMKLAVIAAEDQRFGDHFGFDWNAMAQAWQHNQRGLRPRGASTLSQQTAKNLFLCRSRSYLRKAAEAYFTVLLEAFWPKRRILEIYLNIAQFGKGIYGVSEASRAYFRKPASQLLAREAALLAAVLPNPILLRVDQPSPYLLKRRLWILRQMRQLGGTAHLAGL</sequence>
<dbReference type="Gene3D" id="1.10.3810.10">
    <property type="entry name" value="Biosynthetic peptidoglycan transglycosylase-like"/>
    <property type="match status" value="1"/>
</dbReference>
<organism evidence="13 14">
    <name type="scientific">Candidatus Methylocalor cossyra</name>
    <dbReference type="NCBI Taxonomy" id="3108543"/>
    <lineage>
        <taxon>Bacteria</taxon>
        <taxon>Pseudomonadati</taxon>
        <taxon>Pseudomonadota</taxon>
        <taxon>Gammaproteobacteria</taxon>
        <taxon>Methylococcales</taxon>
        <taxon>Methylococcaceae</taxon>
        <taxon>Candidatus Methylocalor</taxon>
    </lineage>
</organism>
<dbReference type="EC" id="2.4.99.28" evidence="11"/>
<dbReference type="NCBIfam" id="TIGR02070">
    <property type="entry name" value="mono_pep_trsgly"/>
    <property type="match status" value="1"/>
</dbReference>
<comment type="pathway">
    <text evidence="11">Cell wall biogenesis; peptidoglycan biosynthesis.</text>
</comment>
<dbReference type="InterPro" id="IPR036950">
    <property type="entry name" value="PBP_transglycosylase"/>
</dbReference>
<keyword evidence="14" id="KW-1185">Reference proteome</keyword>
<dbReference type="RefSeq" id="WP_348758222.1">
    <property type="nucleotide sequence ID" value="NZ_OZ026884.1"/>
</dbReference>
<accession>A0ABP1CBX4</accession>
<gene>
    <name evidence="11 13" type="primary">mtgA</name>
    <name evidence="13" type="ORF">MECH1_V1_2953</name>
</gene>
<keyword evidence="3 11" id="KW-0328">Glycosyltransferase</keyword>
<keyword evidence="8 11" id="KW-1133">Transmembrane helix</keyword>
<keyword evidence="10 11" id="KW-0961">Cell wall biogenesis/degradation</keyword>
<dbReference type="EMBL" id="OZ026884">
    <property type="protein sequence ID" value="CAL1241729.1"/>
    <property type="molecule type" value="Genomic_DNA"/>
</dbReference>
<proteinExistence type="inferred from homology"/>
<evidence type="ECO:0000256" key="2">
    <source>
        <dbReference type="ARBA" id="ARBA00022519"/>
    </source>
</evidence>
<reference evidence="13 14" key="1">
    <citation type="submission" date="2024-04" db="EMBL/GenBank/DDBJ databases">
        <authorList>
            <person name="Cremers G."/>
        </authorList>
    </citation>
    <scope>NUCLEOTIDE SEQUENCE [LARGE SCALE GENOMIC DNA]</scope>
    <source>
        <strain evidence="13">MeCH1-AG</strain>
    </source>
</reference>
<dbReference type="PANTHER" id="PTHR30400">
    <property type="entry name" value="MONOFUNCTIONAL BIOSYNTHETIC PEPTIDOGLYCAN TRANSGLYCOSYLASE"/>
    <property type="match status" value="1"/>
</dbReference>
<keyword evidence="5 11" id="KW-0812">Transmembrane</keyword>
<evidence type="ECO:0000256" key="9">
    <source>
        <dbReference type="ARBA" id="ARBA00023136"/>
    </source>
</evidence>
<evidence type="ECO:0000256" key="3">
    <source>
        <dbReference type="ARBA" id="ARBA00022676"/>
    </source>
</evidence>
<dbReference type="GO" id="GO:0016757">
    <property type="term" value="F:glycosyltransferase activity"/>
    <property type="evidence" value="ECO:0007669"/>
    <property type="project" value="UniProtKB-KW"/>
</dbReference>
<dbReference type="Proteomes" id="UP001497493">
    <property type="component" value="Chromosome"/>
</dbReference>
<evidence type="ECO:0000256" key="5">
    <source>
        <dbReference type="ARBA" id="ARBA00022692"/>
    </source>
</evidence>
<dbReference type="Pfam" id="PF00912">
    <property type="entry name" value="Transgly"/>
    <property type="match status" value="1"/>
</dbReference>
<dbReference type="HAMAP" id="MF_00766">
    <property type="entry name" value="PGT_MtgA"/>
    <property type="match status" value="1"/>
</dbReference>
<dbReference type="InterPro" id="IPR023346">
    <property type="entry name" value="Lysozyme-like_dom_sf"/>
</dbReference>
<dbReference type="InterPro" id="IPR001264">
    <property type="entry name" value="Glyco_trans_51"/>
</dbReference>
<protein>
    <recommendedName>
        <fullName evidence="11">Biosynthetic peptidoglycan transglycosylase</fullName>
        <ecNumber evidence="11">2.4.99.28</ecNumber>
    </recommendedName>
    <alternativeName>
        <fullName evidence="11">Glycan polymerase</fullName>
    </alternativeName>
    <alternativeName>
        <fullName evidence="11">Peptidoglycan glycosyltransferase MtgA</fullName>
        <shortName evidence="11">PGT</shortName>
    </alternativeName>
</protein>
<feature type="domain" description="Glycosyl transferase family 51" evidence="12">
    <location>
        <begin position="51"/>
        <end position="214"/>
    </location>
</feature>
<evidence type="ECO:0000256" key="10">
    <source>
        <dbReference type="ARBA" id="ARBA00023316"/>
    </source>
</evidence>
<dbReference type="SUPFAM" id="SSF53955">
    <property type="entry name" value="Lysozyme-like"/>
    <property type="match status" value="1"/>
</dbReference>